<dbReference type="AlphaFoldDB" id="A0A0D2WN67"/>
<dbReference type="PROSITE" id="PS51542">
    <property type="entry name" value="FYRN"/>
    <property type="match status" value="1"/>
</dbReference>
<gene>
    <name evidence="4" type="ORF">CAOG_003441</name>
</gene>
<dbReference type="InterPro" id="IPR003888">
    <property type="entry name" value="FYrich_N"/>
</dbReference>
<evidence type="ECO:0000256" key="3">
    <source>
        <dbReference type="SAM" id="MobiDB-lite"/>
    </source>
</evidence>
<evidence type="ECO:0000256" key="2">
    <source>
        <dbReference type="ARBA" id="ARBA00023242"/>
    </source>
</evidence>
<evidence type="ECO:0000313" key="4">
    <source>
        <dbReference type="EMBL" id="KJE92480.1"/>
    </source>
</evidence>
<dbReference type="PROSITE" id="PS51543">
    <property type="entry name" value="FYRC"/>
    <property type="match status" value="1"/>
</dbReference>
<feature type="compositionally biased region" description="Basic residues" evidence="3">
    <location>
        <begin position="251"/>
        <end position="260"/>
    </location>
</feature>
<feature type="region of interest" description="Disordered" evidence="3">
    <location>
        <begin position="232"/>
        <end position="294"/>
    </location>
</feature>
<evidence type="ECO:0000313" key="5">
    <source>
        <dbReference type="Proteomes" id="UP000008743"/>
    </source>
</evidence>
<proteinExistence type="predicted"/>
<dbReference type="PANTHER" id="PTHR22715:SF0">
    <property type="entry name" value="TRANSFORMING GROWTH FACTOR BETA REGULATOR 1"/>
    <property type="match status" value="1"/>
</dbReference>
<name>A0A0D2WN67_CAPO3</name>
<dbReference type="InterPro" id="IPR003889">
    <property type="entry name" value="FYrich_C"/>
</dbReference>
<reference evidence="5" key="1">
    <citation type="submission" date="2011-02" db="EMBL/GenBank/DDBJ databases">
        <title>The Genome Sequence of Capsaspora owczarzaki ATCC 30864.</title>
        <authorList>
            <person name="Russ C."/>
            <person name="Cuomo C."/>
            <person name="Burger G."/>
            <person name="Gray M.W."/>
            <person name="Holland P.W.H."/>
            <person name="King N."/>
            <person name="Lang F.B.F."/>
            <person name="Roger A.J."/>
            <person name="Ruiz-Trillo I."/>
            <person name="Young S.K."/>
            <person name="Zeng Q."/>
            <person name="Gargeya S."/>
            <person name="Alvarado L."/>
            <person name="Berlin A."/>
            <person name="Chapman S.B."/>
            <person name="Chen Z."/>
            <person name="Freedman E."/>
            <person name="Gellesch M."/>
            <person name="Goldberg J."/>
            <person name="Griggs A."/>
            <person name="Gujja S."/>
            <person name="Heilman E."/>
            <person name="Heiman D."/>
            <person name="Howarth C."/>
            <person name="Mehta T."/>
            <person name="Neiman D."/>
            <person name="Pearson M."/>
            <person name="Roberts A."/>
            <person name="Saif S."/>
            <person name="Shea T."/>
            <person name="Shenoy N."/>
            <person name="Sisk P."/>
            <person name="Stolte C."/>
            <person name="Sykes S."/>
            <person name="White J."/>
            <person name="Yandava C."/>
            <person name="Haas B."/>
            <person name="Nusbaum C."/>
            <person name="Birren B."/>
        </authorList>
    </citation>
    <scope>NUCLEOTIDE SEQUENCE</scope>
    <source>
        <strain evidence="5">ATCC 30864</strain>
    </source>
</reference>
<feature type="compositionally biased region" description="Acidic residues" evidence="3">
    <location>
        <begin position="235"/>
        <end position="245"/>
    </location>
</feature>
<evidence type="ECO:0008006" key="6">
    <source>
        <dbReference type="Google" id="ProtNLM"/>
    </source>
</evidence>
<dbReference type="Pfam" id="PF05965">
    <property type="entry name" value="FYRC"/>
    <property type="match status" value="1"/>
</dbReference>
<dbReference type="GO" id="GO:0005634">
    <property type="term" value="C:nucleus"/>
    <property type="evidence" value="ECO:0007669"/>
    <property type="project" value="UniProtKB-SubCell"/>
</dbReference>
<dbReference type="Proteomes" id="UP000008743">
    <property type="component" value="Unassembled WGS sequence"/>
</dbReference>
<comment type="subcellular location">
    <subcellularLocation>
        <location evidence="1">Nucleus</location>
    </subcellularLocation>
</comment>
<sequence>MSLAENRRQKNSLCAAVVCCYSLALKHEQMIPLSSTSQPRHLAAAAAAAAAPIGPTTTLAETMDGDTAILGTPVLGQPLTLHASAPDWSSKLSMFDALLLGADEESEFPHILPTATLEVDAGELDMLELLSSDPSGFSSDLVASLSDCLYPEDDPSDIASLLPSLNSSFTDSTSDPPSPTTTFSESERIFADLAGLDPRPSVSTNVPPPVTTSSARAVRKTKTAALQGFLKSADSDNDDADAEIEANDKRIAKRRRRSVRSRSETPDSKKTRQSTTGDDEGDLSLLKPTDLSDPDSLFEMPALPMLLTSTPTTIYELGHLVTGPNASKYWSNKQCLHRHPYPVGYHASKAHFGNLYQMRIEESPSGPVFVVQHGEEEWRGTNPTTPWTQACLRSNSPGCRVSGPLLFGFSDPFVIQCIQHMPGYRQSCASIGR</sequence>
<dbReference type="EMBL" id="KE346363">
    <property type="protein sequence ID" value="KJE92480.1"/>
    <property type="molecule type" value="Genomic_DNA"/>
</dbReference>
<dbReference type="PANTHER" id="PTHR22715">
    <property type="entry name" value="TRANSFORMING GROWTH FACTOR BETA REGULATED GENE 1"/>
    <property type="match status" value="1"/>
</dbReference>
<feature type="compositionally biased region" description="Basic and acidic residues" evidence="3">
    <location>
        <begin position="261"/>
        <end position="270"/>
    </location>
</feature>
<dbReference type="InParanoid" id="A0A0D2WN67"/>
<evidence type="ECO:0000256" key="1">
    <source>
        <dbReference type="ARBA" id="ARBA00004123"/>
    </source>
</evidence>
<protein>
    <recommendedName>
        <fullName evidence="6">FYR C-terminal domain-containing protein</fullName>
    </recommendedName>
</protein>
<dbReference type="eggNOG" id="ENOG502S3RK">
    <property type="taxonomic scope" value="Eukaryota"/>
</dbReference>
<dbReference type="Gene3D" id="3.30.160.360">
    <property type="match status" value="1"/>
</dbReference>
<accession>A0A0D2WN67</accession>
<keyword evidence="2" id="KW-0539">Nucleus</keyword>
<keyword evidence="5" id="KW-1185">Reference proteome</keyword>
<feature type="region of interest" description="Disordered" evidence="3">
    <location>
        <begin position="195"/>
        <end position="219"/>
    </location>
</feature>
<dbReference type="InterPro" id="IPR040092">
    <property type="entry name" value="TBRG1"/>
</dbReference>
<dbReference type="OrthoDB" id="1928087at2759"/>
<dbReference type="GO" id="GO:0051726">
    <property type="term" value="P:regulation of cell cycle"/>
    <property type="evidence" value="ECO:0007669"/>
    <property type="project" value="TreeGrafter"/>
</dbReference>
<organism evidence="4 5">
    <name type="scientific">Capsaspora owczarzaki (strain ATCC 30864)</name>
    <dbReference type="NCBI Taxonomy" id="595528"/>
    <lineage>
        <taxon>Eukaryota</taxon>
        <taxon>Filasterea</taxon>
        <taxon>Capsaspora</taxon>
    </lineage>
</organism>